<proteinExistence type="predicted"/>
<protein>
    <submittedName>
        <fullName evidence="1">Uncharacterized protein</fullName>
    </submittedName>
</protein>
<dbReference type="EMBL" id="BK015390">
    <property type="protein sequence ID" value="DAE04552.1"/>
    <property type="molecule type" value="Genomic_DNA"/>
</dbReference>
<reference evidence="1" key="1">
    <citation type="journal article" date="2021" name="Proc. Natl. Acad. Sci. U.S.A.">
        <title>A Catalog of Tens of Thousands of Viruses from Human Metagenomes Reveals Hidden Associations with Chronic Diseases.</title>
        <authorList>
            <person name="Tisza M.J."/>
            <person name="Buck C.B."/>
        </authorList>
    </citation>
    <scope>NUCLEOTIDE SEQUENCE</scope>
    <source>
        <strain evidence="1">Ct0UO21</strain>
    </source>
</reference>
<sequence>MPTIDIIIRDKTASAVNPPCIVCGNSDYNVKFNFDEEWQEHNNKIGVFAYNRCGEWQSEKVLFEGDTCPVPALHGVRSVWIGVTAGDVRTGAGHPKCRAGSVHR</sequence>
<accession>A0A8S5PD00</accession>
<organism evidence="1">
    <name type="scientific">Siphoviridae sp. ct0UO21</name>
    <dbReference type="NCBI Taxonomy" id="2825293"/>
    <lineage>
        <taxon>Viruses</taxon>
        <taxon>Duplodnaviria</taxon>
        <taxon>Heunggongvirae</taxon>
        <taxon>Uroviricota</taxon>
        <taxon>Caudoviricetes</taxon>
    </lineage>
</organism>
<evidence type="ECO:0000313" key="1">
    <source>
        <dbReference type="EMBL" id="DAE04552.1"/>
    </source>
</evidence>
<name>A0A8S5PD00_9CAUD</name>